<evidence type="ECO:0000313" key="2">
    <source>
        <dbReference type="EMBL" id="MDV7178279.1"/>
    </source>
</evidence>
<evidence type="ECO:0000256" key="1">
    <source>
        <dbReference type="SAM" id="MobiDB-lite"/>
    </source>
</evidence>
<name>A0AAP5TAU6_9MICC</name>
<dbReference type="EMBL" id="JAWLUK010000043">
    <property type="protein sequence ID" value="MDV7178279.1"/>
    <property type="molecule type" value="Genomic_DNA"/>
</dbReference>
<accession>A0AAP5TAU6</accession>
<comment type="caution">
    <text evidence="2">The sequence shown here is derived from an EMBL/GenBank/DDBJ whole genome shotgun (WGS) entry which is preliminary data.</text>
</comment>
<reference evidence="2" key="1">
    <citation type="submission" date="2023-10" db="EMBL/GenBank/DDBJ databases">
        <title>Development of a sustainable strategy for remediation of hydrocarbon-contaminated territories based on the waste exchange concept.</title>
        <authorList>
            <person name="Krivoruchko A."/>
        </authorList>
    </citation>
    <scope>NUCLEOTIDE SEQUENCE</scope>
    <source>
        <strain evidence="2">IEGM 1325</strain>
    </source>
</reference>
<feature type="non-terminal residue" evidence="2">
    <location>
        <position position="85"/>
    </location>
</feature>
<gene>
    <name evidence="2" type="ORF">R4064_11720</name>
</gene>
<sequence length="85" mass="9331">MPSTTVFSTPSKDRHRLAFRTPFSALQVTDLNSQKPRQRAACPRQRLARTPTEASGEPDNGPEFISEAMADWAGTRTGLSYIPPG</sequence>
<dbReference type="Proteomes" id="UP001185728">
    <property type="component" value="Unassembled WGS sequence"/>
</dbReference>
<dbReference type="RefSeq" id="WP_317677204.1">
    <property type="nucleotide sequence ID" value="NZ_JAWLUK010000043.1"/>
</dbReference>
<feature type="region of interest" description="Disordered" evidence="1">
    <location>
        <begin position="30"/>
        <end position="63"/>
    </location>
</feature>
<proteinExistence type="predicted"/>
<dbReference type="AlphaFoldDB" id="A0AAP5TAU6"/>
<evidence type="ECO:0000313" key="3">
    <source>
        <dbReference type="Proteomes" id="UP001185728"/>
    </source>
</evidence>
<protein>
    <submittedName>
        <fullName evidence="2">Uncharacterized protein</fullName>
    </submittedName>
</protein>
<organism evidence="2 3">
    <name type="scientific">Micrococcus yunnanensis</name>
    <dbReference type="NCBI Taxonomy" id="566027"/>
    <lineage>
        <taxon>Bacteria</taxon>
        <taxon>Bacillati</taxon>
        <taxon>Actinomycetota</taxon>
        <taxon>Actinomycetes</taxon>
        <taxon>Micrococcales</taxon>
        <taxon>Micrococcaceae</taxon>
        <taxon>Micrococcus</taxon>
    </lineage>
</organism>